<comment type="caution">
    <text evidence="1">The sequence shown here is derived from an EMBL/GenBank/DDBJ whole genome shotgun (WGS) entry which is preliminary data.</text>
</comment>
<keyword evidence="2" id="KW-1185">Reference proteome</keyword>
<protein>
    <recommendedName>
        <fullName evidence="3">HPr domain-containing protein</fullName>
    </recommendedName>
</protein>
<proteinExistence type="predicted"/>
<reference evidence="1 2" key="1">
    <citation type="submission" date="2021-01" db="EMBL/GenBank/DDBJ databases">
        <title>Genomic Encyclopedia of Type Strains, Phase IV (KMG-IV): sequencing the most valuable type-strain genomes for metagenomic binning, comparative biology and taxonomic classification.</title>
        <authorList>
            <person name="Goeker M."/>
        </authorList>
    </citation>
    <scope>NUCLEOTIDE SEQUENCE [LARGE SCALE GENOMIC DNA]</scope>
    <source>
        <strain evidence="1 2">DSM 100968</strain>
    </source>
</reference>
<name>A0ABS2Q9M2_9BACL</name>
<dbReference type="Proteomes" id="UP000823201">
    <property type="component" value="Unassembled WGS sequence"/>
</dbReference>
<gene>
    <name evidence="1" type="ORF">JOC27_001941</name>
</gene>
<evidence type="ECO:0008006" key="3">
    <source>
        <dbReference type="Google" id="ProtNLM"/>
    </source>
</evidence>
<sequence>MKHIFSFKARPYAFRLKNMIHFYKACEKLGVTVYVSGKNYLEQIHKLPQLLSVLLLTFSQDKDCLIVIEGEHTKQLKHLAARLLPQALPNPAF</sequence>
<evidence type="ECO:0000313" key="1">
    <source>
        <dbReference type="EMBL" id="MBM7658488.1"/>
    </source>
</evidence>
<dbReference type="EMBL" id="JAFBEV010000018">
    <property type="protein sequence ID" value="MBM7658488.1"/>
    <property type="molecule type" value="Genomic_DNA"/>
</dbReference>
<accession>A0ABS2Q9M2</accession>
<dbReference type="RefSeq" id="WP_205007049.1">
    <property type="nucleotide sequence ID" value="NZ_CBCRXA010000017.1"/>
</dbReference>
<organism evidence="1 2">
    <name type="scientific">Sporolactobacillus spathodeae</name>
    <dbReference type="NCBI Taxonomy" id="1465502"/>
    <lineage>
        <taxon>Bacteria</taxon>
        <taxon>Bacillati</taxon>
        <taxon>Bacillota</taxon>
        <taxon>Bacilli</taxon>
        <taxon>Bacillales</taxon>
        <taxon>Sporolactobacillaceae</taxon>
        <taxon>Sporolactobacillus</taxon>
    </lineage>
</organism>
<evidence type="ECO:0000313" key="2">
    <source>
        <dbReference type="Proteomes" id="UP000823201"/>
    </source>
</evidence>